<feature type="domain" description="HTH-type transcriptional regulator MT1864/Rv1816-like C-terminal" evidence="3">
    <location>
        <begin position="82"/>
        <end position="179"/>
    </location>
</feature>
<evidence type="ECO:0000313" key="4">
    <source>
        <dbReference type="EMBL" id="MDA0159108.1"/>
    </source>
</evidence>
<dbReference type="SUPFAM" id="SSF48498">
    <property type="entry name" value="Tetracyclin repressor-like, C-terminal domain"/>
    <property type="match status" value="1"/>
</dbReference>
<accession>A0A9X3MPX8</accession>
<evidence type="ECO:0000259" key="3">
    <source>
        <dbReference type="Pfam" id="PF13305"/>
    </source>
</evidence>
<dbReference type="Proteomes" id="UP001149140">
    <property type="component" value="Unassembled WGS sequence"/>
</dbReference>
<dbReference type="Gene3D" id="1.10.10.60">
    <property type="entry name" value="Homeodomain-like"/>
    <property type="match status" value="1"/>
</dbReference>
<keyword evidence="2" id="KW-0804">Transcription</keyword>
<dbReference type="AlphaFoldDB" id="A0A9X3MPX8"/>
<dbReference type="Gene3D" id="1.10.357.10">
    <property type="entry name" value="Tetracycline Repressor, domain 2"/>
    <property type="match status" value="1"/>
</dbReference>
<evidence type="ECO:0000313" key="5">
    <source>
        <dbReference type="Proteomes" id="UP001149140"/>
    </source>
</evidence>
<dbReference type="InterPro" id="IPR025996">
    <property type="entry name" value="MT1864/Rv1816-like_C"/>
</dbReference>
<dbReference type="EMBL" id="JAPDOD010000001">
    <property type="protein sequence ID" value="MDA0159108.1"/>
    <property type="molecule type" value="Genomic_DNA"/>
</dbReference>
<proteinExistence type="predicted"/>
<name>A0A9X3MPX8_9ACTN</name>
<protein>
    <submittedName>
        <fullName evidence="4">WHG domain-containing protein</fullName>
    </submittedName>
</protein>
<evidence type="ECO:0000256" key="2">
    <source>
        <dbReference type="ARBA" id="ARBA00023163"/>
    </source>
</evidence>
<keyword evidence="1" id="KW-0805">Transcription regulation</keyword>
<keyword evidence="5" id="KW-1185">Reference proteome</keyword>
<gene>
    <name evidence="4" type="ORF">OM076_02425</name>
</gene>
<dbReference type="InterPro" id="IPR036271">
    <property type="entry name" value="Tet_transcr_reg_TetR-rel_C_sf"/>
</dbReference>
<organism evidence="4 5">
    <name type="scientific">Solirubrobacter ginsenosidimutans</name>
    <dbReference type="NCBI Taxonomy" id="490573"/>
    <lineage>
        <taxon>Bacteria</taxon>
        <taxon>Bacillati</taxon>
        <taxon>Actinomycetota</taxon>
        <taxon>Thermoleophilia</taxon>
        <taxon>Solirubrobacterales</taxon>
        <taxon>Solirubrobacteraceae</taxon>
        <taxon>Solirubrobacter</taxon>
    </lineage>
</organism>
<sequence length="189" mass="19546">MARSGLDTEAVVTAAAALADADGLESVTLARLAAQLGVRPPSLYVHVDGLPGLRRRLALRGAQELATGLQAAVAGRAAKDALAAAADTYRRYAVEHPGTYAATQRTTDLEDAETGAAATAALDTLLAVLRGYGLEDERAVHAARVLRSALHGFATLESGDGFGLPLDLDVSFALLVEMLDQGLQAAARE</sequence>
<dbReference type="Pfam" id="PF13305">
    <property type="entry name" value="TetR_C_33"/>
    <property type="match status" value="1"/>
</dbReference>
<reference evidence="4" key="1">
    <citation type="submission" date="2022-10" db="EMBL/GenBank/DDBJ databases">
        <title>The WGS of Solirubrobacter ginsenosidimutans DSM 21036.</title>
        <authorList>
            <person name="Jiang Z."/>
        </authorList>
    </citation>
    <scope>NUCLEOTIDE SEQUENCE</scope>
    <source>
        <strain evidence="4">DSM 21036</strain>
    </source>
</reference>
<dbReference type="SUPFAM" id="SSF46689">
    <property type="entry name" value="Homeodomain-like"/>
    <property type="match status" value="1"/>
</dbReference>
<evidence type="ECO:0000256" key="1">
    <source>
        <dbReference type="ARBA" id="ARBA00023015"/>
    </source>
</evidence>
<comment type="caution">
    <text evidence="4">The sequence shown here is derived from an EMBL/GenBank/DDBJ whole genome shotgun (WGS) entry which is preliminary data.</text>
</comment>
<dbReference type="InterPro" id="IPR009057">
    <property type="entry name" value="Homeodomain-like_sf"/>
</dbReference>
<dbReference type="RefSeq" id="WP_270037769.1">
    <property type="nucleotide sequence ID" value="NZ_JAPDOD010000001.1"/>
</dbReference>